<protein>
    <submittedName>
        <fullName evidence="2">Uncharacterized protein</fullName>
    </submittedName>
</protein>
<evidence type="ECO:0000256" key="1">
    <source>
        <dbReference type="SAM" id="MobiDB-lite"/>
    </source>
</evidence>
<name>A0A429GR79_9CREN</name>
<sequence length="289" mass="33595">MYEESMEKMLFQLYKKAYSDITEGDILIEEDESGWFYLVSIPKKDLKIAAVVMEAVSDDEEKTISDTIDRIKRRLGDEFDSIYVHIWTTSAYRDKLEEIIANEGFMNVSIELIDELFPMIKRQTISERRNTEIKVKKEERILEKKIKKEEGIKAVQTEAVPMDILNKVLDTQQRLTDTLDKVVSLLEKLLSKEDTEAVARSIIADIKRQEIIRKPEIEAGESVIREKAVERRERPEIPPSYMSEEERDLELSGPQETKGADEFIDEYLTGNPWAEILSKKVRRDENKSG</sequence>
<dbReference type="Proteomes" id="UP000277582">
    <property type="component" value="Unassembled WGS sequence"/>
</dbReference>
<reference evidence="2 3" key="1">
    <citation type="submission" date="2018-10" db="EMBL/GenBank/DDBJ databases">
        <title>Co-occurring genomic capacity for anaerobic methane metabolism and dissimilatory sulfite reduction discovered in the Korarchaeota.</title>
        <authorList>
            <person name="Mckay L.J."/>
            <person name="Dlakic M."/>
            <person name="Fields M.W."/>
            <person name="Delmont T.O."/>
            <person name="Eren A.M."/>
            <person name="Jay Z.J."/>
            <person name="Klingelsmith K.B."/>
            <person name="Rusch D.B."/>
            <person name="Inskeep W.P."/>
        </authorList>
    </citation>
    <scope>NUCLEOTIDE SEQUENCE [LARGE SCALE GENOMIC DNA]</scope>
    <source>
        <strain evidence="2 3">MDKW</strain>
    </source>
</reference>
<accession>A0A429GR79</accession>
<comment type="caution">
    <text evidence="2">The sequence shown here is derived from an EMBL/GenBank/DDBJ whole genome shotgun (WGS) entry which is preliminary data.</text>
</comment>
<dbReference type="EMBL" id="RCOS01000062">
    <property type="protein sequence ID" value="RSN76189.1"/>
    <property type="molecule type" value="Genomic_DNA"/>
</dbReference>
<feature type="region of interest" description="Disordered" evidence="1">
    <location>
        <begin position="230"/>
        <end position="260"/>
    </location>
</feature>
<evidence type="ECO:0000313" key="2">
    <source>
        <dbReference type="EMBL" id="RSN76189.1"/>
    </source>
</evidence>
<proteinExistence type="predicted"/>
<keyword evidence="3" id="KW-1185">Reference proteome</keyword>
<gene>
    <name evidence="2" type="ORF">D6D85_04345</name>
</gene>
<dbReference type="RefSeq" id="WP_125670812.1">
    <property type="nucleotide sequence ID" value="NZ_RCOS01000062.1"/>
</dbReference>
<evidence type="ECO:0000313" key="3">
    <source>
        <dbReference type="Proteomes" id="UP000277582"/>
    </source>
</evidence>
<organism evidence="2 3">
    <name type="scientific">Candidatus Methanodesulfokora washburnensis</name>
    <dbReference type="NCBI Taxonomy" id="2478471"/>
    <lineage>
        <taxon>Archaea</taxon>
        <taxon>Thermoproteota</taxon>
        <taxon>Candidatus Korarchaeia</taxon>
        <taxon>Candidatus Korarchaeia incertae sedis</taxon>
        <taxon>Candidatus Methanodesulfokora</taxon>
    </lineage>
</organism>
<dbReference type="AlphaFoldDB" id="A0A429GR79"/>